<evidence type="ECO:0000313" key="4">
    <source>
        <dbReference type="Proteomes" id="UP000198727"/>
    </source>
</evidence>
<dbReference type="Gene3D" id="1.10.1660.10">
    <property type="match status" value="1"/>
</dbReference>
<dbReference type="Pfam" id="PF13411">
    <property type="entry name" value="MerR_1"/>
    <property type="match status" value="1"/>
</dbReference>
<dbReference type="Proteomes" id="UP000198727">
    <property type="component" value="Unassembled WGS sequence"/>
</dbReference>
<dbReference type="PANTHER" id="PTHR30204">
    <property type="entry name" value="REDOX-CYCLING DRUG-SENSING TRANSCRIPTIONAL ACTIVATOR SOXR"/>
    <property type="match status" value="1"/>
</dbReference>
<keyword evidence="1" id="KW-0238">DNA-binding</keyword>
<dbReference type="AlphaFoldDB" id="A0A1I5WZZ8"/>
<dbReference type="Gene3D" id="1.10.1240.10">
    <property type="entry name" value="Methionine synthase domain"/>
    <property type="match status" value="1"/>
</dbReference>
<dbReference type="PANTHER" id="PTHR30204:SF97">
    <property type="entry name" value="MERR FAMILY REGULATORY PROTEIN"/>
    <property type="match status" value="1"/>
</dbReference>
<dbReference type="Gene3D" id="3.40.50.280">
    <property type="entry name" value="Cobalamin-binding domain"/>
    <property type="match status" value="1"/>
</dbReference>
<proteinExistence type="predicted"/>
<sequence>MGSEPGPNEPAGDRSARADSGIAVAAAVAAEPTLPVASVARRLGVAPSTLRTWDRRYGVGPSRHTGGRHRRYGPADIGRLELMQRALLSGASTAEAARYALARMPKCAPAESARPAPAPPPTMALRVDTPDGAVVLPAEEPADGAGLGPSRFARRLSAAALAMDVHTVQRLLAEAIAAEGVLVTWEEIVEPVLAALARRDRVGAAGVEVEHMLAECVLAALVRATPVPAEPRNRRPVLLGCVPEERNGLPLYALAAGLAERRLLAQLFGSPMPADTLAVAVRRSLPAAVVLWAARPGADPRLFTRLARGRQRSRLFACGSGWDAATLPAKVELLGDLPAAVDRLEYVLLGHP</sequence>
<organism evidence="3 4">
    <name type="scientific">Amycolatopsis arida</name>
    <dbReference type="NCBI Taxonomy" id="587909"/>
    <lineage>
        <taxon>Bacteria</taxon>
        <taxon>Bacillati</taxon>
        <taxon>Actinomycetota</taxon>
        <taxon>Actinomycetes</taxon>
        <taxon>Pseudonocardiales</taxon>
        <taxon>Pseudonocardiaceae</taxon>
        <taxon>Amycolatopsis</taxon>
    </lineage>
</organism>
<evidence type="ECO:0000256" key="1">
    <source>
        <dbReference type="ARBA" id="ARBA00023125"/>
    </source>
</evidence>
<dbReference type="STRING" id="587909.SAMN05421810_105350"/>
<dbReference type="PROSITE" id="PS50937">
    <property type="entry name" value="HTH_MERR_2"/>
    <property type="match status" value="1"/>
</dbReference>
<reference evidence="4" key="1">
    <citation type="submission" date="2016-10" db="EMBL/GenBank/DDBJ databases">
        <authorList>
            <person name="Varghese N."/>
            <person name="Submissions S."/>
        </authorList>
    </citation>
    <scope>NUCLEOTIDE SEQUENCE [LARGE SCALE GENOMIC DNA]</scope>
    <source>
        <strain evidence="4">CGMCC 4.5579</strain>
    </source>
</reference>
<dbReference type="GO" id="GO:0003700">
    <property type="term" value="F:DNA-binding transcription factor activity"/>
    <property type="evidence" value="ECO:0007669"/>
    <property type="project" value="InterPro"/>
</dbReference>
<dbReference type="InterPro" id="IPR036594">
    <property type="entry name" value="Meth_synthase_dom"/>
</dbReference>
<dbReference type="InterPro" id="IPR009061">
    <property type="entry name" value="DNA-bd_dom_put_sf"/>
</dbReference>
<dbReference type="EMBL" id="FOWW01000005">
    <property type="protein sequence ID" value="SFQ25047.1"/>
    <property type="molecule type" value="Genomic_DNA"/>
</dbReference>
<dbReference type="SMART" id="SM00422">
    <property type="entry name" value="HTH_MERR"/>
    <property type="match status" value="1"/>
</dbReference>
<evidence type="ECO:0000313" key="3">
    <source>
        <dbReference type="EMBL" id="SFQ25047.1"/>
    </source>
</evidence>
<gene>
    <name evidence="3" type="ORF">SAMN05421810_105350</name>
</gene>
<keyword evidence="4" id="KW-1185">Reference proteome</keyword>
<dbReference type="SUPFAM" id="SSF46955">
    <property type="entry name" value="Putative DNA-binding domain"/>
    <property type="match status" value="1"/>
</dbReference>
<accession>A0A1I5WZZ8</accession>
<dbReference type="GO" id="GO:0003677">
    <property type="term" value="F:DNA binding"/>
    <property type="evidence" value="ECO:0007669"/>
    <property type="project" value="UniProtKB-KW"/>
</dbReference>
<protein>
    <submittedName>
        <fullName evidence="3">MerR HTH family regulatory protein</fullName>
    </submittedName>
</protein>
<evidence type="ECO:0000259" key="2">
    <source>
        <dbReference type="PROSITE" id="PS50937"/>
    </source>
</evidence>
<feature type="domain" description="HTH merR-type" evidence="2">
    <location>
        <begin position="33"/>
        <end position="102"/>
    </location>
</feature>
<name>A0A1I5WZZ8_9PSEU</name>
<dbReference type="InterPro" id="IPR000551">
    <property type="entry name" value="MerR-type_HTH_dom"/>
</dbReference>
<dbReference type="InterPro" id="IPR047057">
    <property type="entry name" value="MerR_fam"/>
</dbReference>